<proteinExistence type="predicted"/>
<dbReference type="SUPFAM" id="SSF50346">
    <property type="entry name" value="PRC-barrel domain"/>
    <property type="match status" value="1"/>
</dbReference>
<accession>A0A6J4V7H8</accession>
<protein>
    <recommendedName>
        <fullName evidence="1">PRC-barrel domain-containing protein</fullName>
    </recommendedName>
</protein>
<feature type="domain" description="PRC-barrel" evidence="1">
    <location>
        <begin position="146"/>
        <end position="208"/>
    </location>
</feature>
<dbReference type="Pfam" id="PF05239">
    <property type="entry name" value="PRC"/>
    <property type="match status" value="1"/>
</dbReference>
<sequence length="215" mass="22321">MKIDFGQEVRASDGEAVGSVVGVVVNGGTFEVTRVLVGRGRGEPPRLVDVSAVNTSGGDGIALDLSRQSYEAMPMLDSREIASEPRVPDFPTIIPTGGVGGPVLTDASAGGPGYPGGDFFDVAPIDPPTVQVESNLLFSEAVLHHGSDVVSSDGHKIGTLDEAVVGELGTVDALVVKAGFLFRHDLRIPVAEVADFGTDRVHLKITKEAAEGHRA</sequence>
<dbReference type="Gene3D" id="2.30.30.240">
    <property type="entry name" value="PRC-barrel domain"/>
    <property type="match status" value="1"/>
</dbReference>
<evidence type="ECO:0000259" key="1">
    <source>
        <dbReference type="Pfam" id="PF05239"/>
    </source>
</evidence>
<reference evidence="2" key="1">
    <citation type="submission" date="2020-02" db="EMBL/GenBank/DDBJ databases">
        <authorList>
            <person name="Meier V. D."/>
        </authorList>
    </citation>
    <scope>NUCLEOTIDE SEQUENCE</scope>
    <source>
        <strain evidence="2">AVDCRST_MAG59</strain>
    </source>
</reference>
<gene>
    <name evidence="2" type="ORF">AVDCRST_MAG59-3537</name>
</gene>
<dbReference type="AlphaFoldDB" id="A0A6J4V7H8"/>
<dbReference type="InterPro" id="IPR011033">
    <property type="entry name" value="PRC_barrel-like_sf"/>
</dbReference>
<organism evidence="2">
    <name type="scientific">uncultured Thermomicrobiales bacterium</name>
    <dbReference type="NCBI Taxonomy" id="1645740"/>
    <lineage>
        <taxon>Bacteria</taxon>
        <taxon>Pseudomonadati</taxon>
        <taxon>Thermomicrobiota</taxon>
        <taxon>Thermomicrobia</taxon>
        <taxon>Thermomicrobiales</taxon>
        <taxon>environmental samples</taxon>
    </lineage>
</organism>
<dbReference type="InterPro" id="IPR027275">
    <property type="entry name" value="PRC-brl_dom"/>
</dbReference>
<dbReference type="EMBL" id="CADCWF010000251">
    <property type="protein sequence ID" value="CAA9570878.1"/>
    <property type="molecule type" value="Genomic_DNA"/>
</dbReference>
<evidence type="ECO:0000313" key="2">
    <source>
        <dbReference type="EMBL" id="CAA9570878.1"/>
    </source>
</evidence>
<name>A0A6J4V7H8_9BACT</name>